<organism evidence="11 12">
    <name type="scientific">Coniochaeta pulveracea</name>
    <dbReference type="NCBI Taxonomy" id="177199"/>
    <lineage>
        <taxon>Eukaryota</taxon>
        <taxon>Fungi</taxon>
        <taxon>Dikarya</taxon>
        <taxon>Ascomycota</taxon>
        <taxon>Pezizomycotina</taxon>
        <taxon>Sordariomycetes</taxon>
        <taxon>Sordariomycetidae</taxon>
        <taxon>Coniochaetales</taxon>
        <taxon>Coniochaetaceae</taxon>
        <taxon>Coniochaeta</taxon>
    </lineage>
</organism>
<evidence type="ECO:0000256" key="5">
    <source>
        <dbReference type="ARBA" id="ARBA00022927"/>
    </source>
</evidence>
<evidence type="ECO:0000313" key="12">
    <source>
        <dbReference type="Proteomes" id="UP000275385"/>
    </source>
</evidence>
<proteinExistence type="inferred from homology"/>
<keyword evidence="6 7" id="KW-0539">Nucleus</keyword>
<accession>A0A420XZ84</accession>
<evidence type="ECO:0000256" key="1">
    <source>
        <dbReference type="ARBA" id="ARBA00009794"/>
    </source>
</evidence>
<keyword evidence="3 7" id="KW-0813">Transport</keyword>
<keyword evidence="5 7" id="KW-0653">Protein transport</keyword>
<dbReference type="InterPro" id="IPR048899">
    <property type="entry name" value="NMD_SH3"/>
</dbReference>
<reference evidence="11 12" key="1">
    <citation type="submission" date="2018-08" db="EMBL/GenBank/DDBJ databases">
        <title>Draft genome of the lignicolous fungus Coniochaeta pulveracea.</title>
        <authorList>
            <person name="Borstlap C.J."/>
            <person name="De Witt R.N."/>
            <person name="Botha A."/>
            <person name="Volschenk H."/>
        </authorList>
    </citation>
    <scope>NUCLEOTIDE SEQUENCE [LARGE SCALE GENOMIC DNA]</scope>
    <source>
        <strain evidence="11 12">CAB683</strain>
    </source>
</reference>
<comment type="similarity">
    <text evidence="1 7">Belongs to the NMD3 family.</text>
</comment>
<gene>
    <name evidence="11" type="primary">NMD3</name>
    <name evidence="11" type="ORF">DL546_003846</name>
</gene>
<feature type="domain" description="60S ribosomal export protein NMD3 SH3" evidence="10">
    <location>
        <begin position="300"/>
        <end position="347"/>
    </location>
</feature>
<dbReference type="EMBL" id="QVQW01000086">
    <property type="protein sequence ID" value="RKU40972.1"/>
    <property type="molecule type" value="Genomic_DNA"/>
</dbReference>
<dbReference type="Proteomes" id="UP000275385">
    <property type="component" value="Unassembled WGS sequence"/>
</dbReference>
<evidence type="ECO:0000256" key="2">
    <source>
        <dbReference type="ARBA" id="ARBA00017035"/>
    </source>
</evidence>
<dbReference type="InterPro" id="IPR048898">
    <property type="entry name" value="OB_NMD3"/>
</dbReference>
<evidence type="ECO:0000259" key="10">
    <source>
        <dbReference type="Pfam" id="PF21193"/>
    </source>
</evidence>
<dbReference type="InterPro" id="IPR039768">
    <property type="entry name" value="Nmd3"/>
</dbReference>
<evidence type="ECO:0000256" key="3">
    <source>
        <dbReference type="ARBA" id="ARBA00022448"/>
    </source>
</evidence>
<dbReference type="GO" id="GO:0000055">
    <property type="term" value="P:ribosomal large subunit export from nucleus"/>
    <property type="evidence" value="ECO:0007669"/>
    <property type="project" value="TreeGrafter"/>
</dbReference>
<comment type="subcellular location">
    <subcellularLocation>
        <location evidence="7">Cytoplasm</location>
    </subcellularLocation>
    <subcellularLocation>
        <location evidence="7">Nucleus</location>
    </subcellularLocation>
</comment>
<feature type="domain" description="Nmd3 N-terminal" evidence="8">
    <location>
        <begin position="67"/>
        <end position="297"/>
    </location>
</feature>
<dbReference type="GO" id="GO:0005737">
    <property type="term" value="C:cytoplasm"/>
    <property type="evidence" value="ECO:0007669"/>
    <property type="project" value="UniProtKB-SubCell"/>
</dbReference>
<evidence type="ECO:0000256" key="7">
    <source>
        <dbReference type="RuleBase" id="RU364108"/>
    </source>
</evidence>
<evidence type="ECO:0000259" key="9">
    <source>
        <dbReference type="Pfam" id="PF21192"/>
    </source>
</evidence>
<evidence type="ECO:0000313" key="11">
    <source>
        <dbReference type="EMBL" id="RKU40972.1"/>
    </source>
</evidence>
<evidence type="ECO:0000256" key="6">
    <source>
        <dbReference type="ARBA" id="ARBA00023242"/>
    </source>
</evidence>
<dbReference type="AlphaFoldDB" id="A0A420XZ84"/>
<comment type="caution">
    <text evidence="11">The sequence shown here is derived from an EMBL/GenBank/DDBJ whole genome shotgun (WGS) entry which is preliminary data.</text>
</comment>
<name>A0A420XZ84_9PEZI</name>
<dbReference type="OrthoDB" id="203821at2759"/>
<keyword evidence="12" id="KW-1185">Reference proteome</keyword>
<sequence length="563" mass="63417">MIDLTWRMHNACHRTLQNATKSLSSAISKTTTYRYTAAMSMDIDMDAPMPMAPMAAGSAGTNATILCCNCGAPIDGTTAAGALCYDCIKLTVDISGGIPREAVLHFCRDCDRWLLPPQSWIVAPPESREMLAMCLKKLRGLNKVRIVDASFIWTEPHSRRIKVKLTIQDQVSDGVLLQQSFEVTYIVAYQQCPECAKSYTANVWRASVQVRQKVLHKRTFLFLEQLILKHGAHKDTINIKEAKDGIDFFFSARNQAEKFVDFLNSVVPVTAKKSQELISQDTHTSTKSYKFTFSVELVPICKDDLVALPIKLAKQIGNISPLVLCYRIGTSVNFLDPNTLQTADVSAPIYWRTPFRSLLEAPDMVEFIVMDIEPLGPQKGKWTLSECTVARASDLGVNDKTYYARTHLGGLLHPGDSVMGYMLTGTNFNNELYDAIEESSNYGSTIPDVMLVKKHYPNRRRNRKRQWKLKRMNKDEGELLPKKADQEKMDNEYELFLRDVEEDEELRAALALYKNTNAKKKAEADAMSIAETEMTTAEEDGPKVDMDELLDDFDELDIKDAAE</sequence>
<evidence type="ECO:0000256" key="4">
    <source>
        <dbReference type="ARBA" id="ARBA00022490"/>
    </source>
</evidence>
<dbReference type="Pfam" id="PF04981">
    <property type="entry name" value="NMD3"/>
    <property type="match status" value="1"/>
</dbReference>
<dbReference type="PANTHER" id="PTHR12746:SF2">
    <property type="entry name" value="60S RIBOSOMAL EXPORT PROTEIN NMD3"/>
    <property type="match status" value="1"/>
</dbReference>
<dbReference type="GO" id="GO:0015031">
    <property type="term" value="P:protein transport"/>
    <property type="evidence" value="ECO:0007669"/>
    <property type="project" value="UniProtKB-KW"/>
</dbReference>
<dbReference type="InterPro" id="IPR007064">
    <property type="entry name" value="Nmd3_N"/>
</dbReference>
<protein>
    <recommendedName>
        <fullName evidence="2 7">60S ribosomal export protein NMD3</fullName>
    </recommendedName>
</protein>
<dbReference type="Pfam" id="PF21193">
    <property type="entry name" value="NMD_SH3"/>
    <property type="match status" value="1"/>
</dbReference>
<dbReference type="Pfam" id="PF21192">
    <property type="entry name" value="OB_NMD3"/>
    <property type="match status" value="1"/>
</dbReference>
<feature type="domain" description="60S ribosomal export protein NMD3 OB-fold" evidence="9">
    <location>
        <begin position="364"/>
        <end position="454"/>
    </location>
</feature>
<evidence type="ECO:0000259" key="8">
    <source>
        <dbReference type="Pfam" id="PF04981"/>
    </source>
</evidence>
<dbReference type="STRING" id="177199.A0A420XZ84"/>
<dbReference type="PANTHER" id="PTHR12746">
    <property type="entry name" value="NONSENSE-MEDIATED MRNA DECAY PROTEIN 3"/>
    <property type="match status" value="1"/>
</dbReference>
<dbReference type="GO" id="GO:0005634">
    <property type="term" value="C:nucleus"/>
    <property type="evidence" value="ECO:0007669"/>
    <property type="project" value="UniProtKB-SubCell"/>
</dbReference>
<dbReference type="GO" id="GO:0043023">
    <property type="term" value="F:ribosomal large subunit binding"/>
    <property type="evidence" value="ECO:0007669"/>
    <property type="project" value="InterPro"/>
</dbReference>
<comment type="function">
    <text evidence="7">Acts as an adapter for the XPO1/CRM1-mediated export of the 60S ribosomal subunit.</text>
</comment>
<keyword evidence="4 7" id="KW-0963">Cytoplasm</keyword>